<dbReference type="Proteomes" id="UP001595997">
    <property type="component" value="Unassembled WGS sequence"/>
</dbReference>
<feature type="compositionally biased region" description="Low complexity" evidence="2">
    <location>
        <begin position="340"/>
        <end position="353"/>
    </location>
</feature>
<dbReference type="SUPFAM" id="SSF46785">
    <property type="entry name" value="Winged helix' DNA-binding domain"/>
    <property type="match status" value="1"/>
</dbReference>
<gene>
    <name evidence="4" type="ORF">ACFPA8_04200</name>
</gene>
<dbReference type="EMBL" id="JBHSFH010000003">
    <property type="protein sequence ID" value="MFC4493335.1"/>
    <property type="molecule type" value="Genomic_DNA"/>
</dbReference>
<dbReference type="SMART" id="SM00418">
    <property type="entry name" value="HTH_ARSR"/>
    <property type="match status" value="1"/>
</dbReference>
<comment type="caution">
    <text evidence="4">The sequence shown here is derived from an EMBL/GenBank/DDBJ whole genome shotgun (WGS) entry which is preliminary data.</text>
</comment>
<dbReference type="InterPro" id="IPR043129">
    <property type="entry name" value="ATPase_NBD"/>
</dbReference>
<dbReference type="Pfam" id="PF12802">
    <property type="entry name" value="MarR_2"/>
    <property type="match status" value="1"/>
</dbReference>
<sequence length="460" mass="47481">MAGMTPGTPRVLRAMNDRAALDLLLSEGPLSRGRIGKLTGLSKPTASQLLARLEAAGLVVVTGRSEGRPGPNAQLYAVNPHAAYVAGVDVTTSRILAGVADITGRVTGTFELPTPPHGQRRRRGQGDEQHRQSAAECVVRAVEGAAKAAGVHRSELHRLVIGTPGAFDPSTGRLRYASHLPGWHSPTLLEELAAALPIPLDYDNDVNLVAVAEQQSGAAKGREDFVLLWNEQGIGAALVIAGRLHRGRTGGAGEVGFLPVPGTPLVRDPGHVNSGGFQALAGAGAVLRWAHELGLPYDPDACLHEKAAGLVSRAVVAAEGERAPSADGPADGNEHGTGNAPATGTGVRAGAGAWSDRRPGSRPGPNSELLHRFASGTAVGLAAMVSVLDPQLIVLSGGVLTAGGEPLRELIQAELDELTVPRPPLLLGTVTEHPVLHGALQSALITTRDEVFDTTAARAP</sequence>
<dbReference type="InterPro" id="IPR011991">
    <property type="entry name" value="ArsR-like_HTH"/>
</dbReference>
<evidence type="ECO:0000259" key="3">
    <source>
        <dbReference type="SMART" id="SM00418"/>
    </source>
</evidence>
<dbReference type="PANTHER" id="PTHR18964:SF149">
    <property type="entry name" value="BIFUNCTIONAL UDP-N-ACETYLGLUCOSAMINE 2-EPIMERASE_N-ACETYLMANNOSAMINE KINASE"/>
    <property type="match status" value="1"/>
</dbReference>
<dbReference type="CDD" id="cd00090">
    <property type="entry name" value="HTH_ARSR"/>
    <property type="match status" value="1"/>
</dbReference>
<dbReference type="InterPro" id="IPR000600">
    <property type="entry name" value="ROK"/>
</dbReference>
<evidence type="ECO:0000256" key="2">
    <source>
        <dbReference type="SAM" id="MobiDB-lite"/>
    </source>
</evidence>
<dbReference type="InterPro" id="IPR001845">
    <property type="entry name" value="HTH_ArsR_DNA-bd_dom"/>
</dbReference>
<dbReference type="Gene3D" id="3.30.420.40">
    <property type="match status" value="2"/>
</dbReference>
<dbReference type="RefSeq" id="WP_386442383.1">
    <property type="nucleotide sequence ID" value="NZ_JBHSFH010000003.1"/>
</dbReference>
<organism evidence="4 5">
    <name type="scientific">Streptomyces ovatisporus</name>
    <dbReference type="NCBI Taxonomy" id="1128682"/>
    <lineage>
        <taxon>Bacteria</taxon>
        <taxon>Bacillati</taxon>
        <taxon>Actinomycetota</taxon>
        <taxon>Actinomycetes</taxon>
        <taxon>Kitasatosporales</taxon>
        <taxon>Streptomycetaceae</taxon>
        <taxon>Streptomyces</taxon>
    </lineage>
</organism>
<name>A0ABV9A351_9ACTN</name>
<comment type="similarity">
    <text evidence="1">Belongs to the ROK (NagC/XylR) family.</text>
</comment>
<feature type="region of interest" description="Disordered" evidence="2">
    <location>
        <begin position="320"/>
        <end position="368"/>
    </location>
</feature>
<keyword evidence="5" id="KW-1185">Reference proteome</keyword>
<protein>
    <submittedName>
        <fullName evidence="4">ROK family transcriptional regulator</fullName>
    </submittedName>
</protein>
<dbReference type="Gene3D" id="1.10.10.10">
    <property type="entry name" value="Winged helix-like DNA-binding domain superfamily/Winged helix DNA-binding domain"/>
    <property type="match status" value="1"/>
</dbReference>
<dbReference type="InterPro" id="IPR000835">
    <property type="entry name" value="HTH_MarR-typ"/>
</dbReference>
<accession>A0ABV9A351</accession>
<feature type="compositionally biased region" description="Basic and acidic residues" evidence="2">
    <location>
        <begin position="124"/>
        <end position="133"/>
    </location>
</feature>
<dbReference type="InterPro" id="IPR036388">
    <property type="entry name" value="WH-like_DNA-bd_sf"/>
</dbReference>
<dbReference type="InterPro" id="IPR036390">
    <property type="entry name" value="WH_DNA-bd_sf"/>
</dbReference>
<evidence type="ECO:0000313" key="5">
    <source>
        <dbReference type="Proteomes" id="UP001595997"/>
    </source>
</evidence>
<proteinExistence type="inferred from homology"/>
<feature type="domain" description="HTH arsR-type" evidence="3">
    <location>
        <begin position="10"/>
        <end position="89"/>
    </location>
</feature>
<feature type="region of interest" description="Disordered" evidence="2">
    <location>
        <begin position="107"/>
        <end position="133"/>
    </location>
</feature>
<evidence type="ECO:0000256" key="1">
    <source>
        <dbReference type="ARBA" id="ARBA00006479"/>
    </source>
</evidence>
<dbReference type="SUPFAM" id="SSF53067">
    <property type="entry name" value="Actin-like ATPase domain"/>
    <property type="match status" value="1"/>
</dbReference>
<dbReference type="PANTHER" id="PTHR18964">
    <property type="entry name" value="ROK (REPRESSOR, ORF, KINASE) FAMILY"/>
    <property type="match status" value="1"/>
</dbReference>
<reference evidence="5" key="1">
    <citation type="journal article" date="2019" name="Int. J. Syst. Evol. Microbiol.">
        <title>The Global Catalogue of Microorganisms (GCM) 10K type strain sequencing project: providing services to taxonomists for standard genome sequencing and annotation.</title>
        <authorList>
            <consortium name="The Broad Institute Genomics Platform"/>
            <consortium name="The Broad Institute Genome Sequencing Center for Infectious Disease"/>
            <person name="Wu L."/>
            <person name="Ma J."/>
        </authorList>
    </citation>
    <scope>NUCLEOTIDE SEQUENCE [LARGE SCALE GENOMIC DNA]</scope>
    <source>
        <strain evidence="5">CGMCC 4.7357</strain>
    </source>
</reference>
<dbReference type="Pfam" id="PF00480">
    <property type="entry name" value="ROK"/>
    <property type="match status" value="1"/>
</dbReference>
<evidence type="ECO:0000313" key="4">
    <source>
        <dbReference type="EMBL" id="MFC4493335.1"/>
    </source>
</evidence>